<accession>A0A191ZT06</accession>
<protein>
    <submittedName>
        <fullName evidence="3">Cytochrome C oxidase subunit I</fullName>
    </submittedName>
</protein>
<evidence type="ECO:0000256" key="1">
    <source>
        <dbReference type="SAM" id="MobiDB-lite"/>
    </source>
</evidence>
<keyword evidence="2" id="KW-0812">Transmembrane</keyword>
<feature type="compositionally biased region" description="Low complexity" evidence="1">
    <location>
        <begin position="7"/>
        <end position="19"/>
    </location>
</feature>
<dbReference type="GeneID" id="61524677"/>
<dbReference type="OrthoDB" id="9180342at2"/>
<dbReference type="AlphaFoldDB" id="A0A191ZT06"/>
<sequence length="222" mass="24538">MVNQESAPGTPGTRAAPAALSTDARIDARTRRGRLMMLFLLLVCASPVIASYLAYYVFTPAGGKAAYGALVEPQRPIPTGLMVQDEHGAEVPLASLKGKWLMVSVDNSACDDNCARKLFTMRQLRIGQGPDRDRIIPVWLVTDRGAIDPRLMKAYNDDYAAARFLRAPELPRDWLTDGKTPVTDHIFLIDPLGNLMMVFPKDPDPKKVRGDLTRLLKYSRIG</sequence>
<dbReference type="EMBL" id="CP016022">
    <property type="protein sequence ID" value="ANJ71233.1"/>
    <property type="molecule type" value="Genomic_DNA"/>
</dbReference>
<dbReference type="RefSeq" id="WP_064801437.1">
    <property type="nucleotide sequence ID" value="NZ_CP016022.1"/>
</dbReference>
<proteinExistence type="predicted"/>
<evidence type="ECO:0000313" key="4">
    <source>
        <dbReference type="Proteomes" id="UP000078572"/>
    </source>
</evidence>
<dbReference type="InterPro" id="IPR036249">
    <property type="entry name" value="Thioredoxin-like_sf"/>
</dbReference>
<evidence type="ECO:0000313" key="3">
    <source>
        <dbReference type="EMBL" id="ANJ71233.1"/>
    </source>
</evidence>
<evidence type="ECO:0000256" key="2">
    <source>
        <dbReference type="SAM" id="Phobius"/>
    </source>
</evidence>
<dbReference type="Gene3D" id="3.40.30.10">
    <property type="entry name" value="Glutaredoxin"/>
    <property type="match status" value="1"/>
</dbReference>
<gene>
    <name evidence="3" type="ORF">A9Y76_01485</name>
</gene>
<keyword evidence="2" id="KW-0472">Membrane</keyword>
<dbReference type="SUPFAM" id="SSF52833">
    <property type="entry name" value="Thioredoxin-like"/>
    <property type="match status" value="1"/>
</dbReference>
<name>A0A191ZT06_9RALS</name>
<dbReference type="Proteomes" id="UP000078572">
    <property type="component" value="Chromosome 1"/>
</dbReference>
<feature type="region of interest" description="Disordered" evidence="1">
    <location>
        <begin position="1"/>
        <end position="20"/>
    </location>
</feature>
<keyword evidence="4" id="KW-1185">Reference proteome</keyword>
<organism evidence="3 4">
    <name type="scientific">Ralstonia insidiosa</name>
    <dbReference type="NCBI Taxonomy" id="190721"/>
    <lineage>
        <taxon>Bacteria</taxon>
        <taxon>Pseudomonadati</taxon>
        <taxon>Pseudomonadota</taxon>
        <taxon>Betaproteobacteria</taxon>
        <taxon>Burkholderiales</taxon>
        <taxon>Burkholderiaceae</taxon>
        <taxon>Ralstonia</taxon>
    </lineage>
</organism>
<feature type="transmembrane region" description="Helical" evidence="2">
    <location>
        <begin position="35"/>
        <end position="58"/>
    </location>
</feature>
<dbReference type="STRING" id="190721.ACS15_0333"/>
<reference evidence="4" key="1">
    <citation type="submission" date="2016-06" db="EMBL/GenBank/DDBJ databases">
        <authorList>
            <person name="Xu Y."/>
            <person name="Nagy A."/>
            <person name="Yan X."/>
            <person name="Kim S.W."/>
            <person name="Haley B."/>
            <person name="Liu N.T."/>
            <person name="Nou X."/>
        </authorList>
    </citation>
    <scope>NUCLEOTIDE SEQUENCE [LARGE SCALE GENOMIC DNA]</scope>
    <source>
        <strain evidence="4">ATCC 49129</strain>
    </source>
</reference>
<keyword evidence="2" id="KW-1133">Transmembrane helix</keyword>